<dbReference type="EMBL" id="JAPDNS010000001">
    <property type="protein sequence ID" value="MCW3484294.1"/>
    <property type="molecule type" value="Genomic_DNA"/>
</dbReference>
<dbReference type="PANTHER" id="PTHR37299">
    <property type="entry name" value="TRANSCRIPTIONAL REGULATOR-RELATED"/>
    <property type="match status" value="1"/>
</dbReference>
<dbReference type="InterPro" id="IPR007492">
    <property type="entry name" value="LytTR_DNA-bd_dom"/>
</dbReference>
<dbReference type="PROSITE" id="PS50930">
    <property type="entry name" value="HTH_LYTTR"/>
    <property type="match status" value="1"/>
</dbReference>
<keyword evidence="1" id="KW-0597">Phosphoprotein</keyword>
<sequence>MKCMVVDDEPFALALTKQYIAQTPSLQLCGDFTNPYKALAHLQATPVDLLLLDINMPGLSGLQLLASLPVAPMVIFTTAYAEFGAESYEYNAIDYLLKPINYPRFLRAVNKAIAAATPRLQTAPPAPEIIVKSGSRIHKIPTDTIYYIEAAGNYMRFHTASAKILSLLNMQELLTLLPAQDFIRIHKSYVVALKHISVFEKNQVEVNGTELPVGLTFRQQFRERMCQK</sequence>
<evidence type="ECO:0000259" key="3">
    <source>
        <dbReference type="PROSITE" id="PS50930"/>
    </source>
</evidence>
<evidence type="ECO:0000259" key="2">
    <source>
        <dbReference type="PROSITE" id="PS50110"/>
    </source>
</evidence>
<dbReference type="InterPro" id="IPR001789">
    <property type="entry name" value="Sig_transdc_resp-reg_receiver"/>
</dbReference>
<accession>A0ABT3IK22</accession>
<proteinExistence type="predicted"/>
<dbReference type="SUPFAM" id="SSF52172">
    <property type="entry name" value="CheY-like"/>
    <property type="match status" value="1"/>
</dbReference>
<dbReference type="InterPro" id="IPR011006">
    <property type="entry name" value="CheY-like_superfamily"/>
</dbReference>
<name>A0ABT3IK22_9BACT</name>
<dbReference type="Proteomes" id="UP001207742">
    <property type="component" value="Unassembled WGS sequence"/>
</dbReference>
<reference evidence="4 5" key="1">
    <citation type="submission" date="2022-10" db="EMBL/GenBank/DDBJ databases">
        <title>Chitinophaga nivalis PC15 sp. nov., isolated from Pyeongchang county, South Korea.</title>
        <authorList>
            <person name="Trinh H.N."/>
        </authorList>
    </citation>
    <scope>NUCLEOTIDE SEQUENCE [LARGE SCALE GENOMIC DNA]</scope>
    <source>
        <strain evidence="4 5">PC14</strain>
    </source>
</reference>
<dbReference type="SMART" id="SM00448">
    <property type="entry name" value="REC"/>
    <property type="match status" value="1"/>
</dbReference>
<comment type="caution">
    <text evidence="4">The sequence shown here is derived from an EMBL/GenBank/DDBJ whole genome shotgun (WGS) entry which is preliminary data.</text>
</comment>
<feature type="domain" description="Response regulatory" evidence="2">
    <location>
        <begin position="2"/>
        <end position="113"/>
    </location>
</feature>
<dbReference type="Pfam" id="PF04397">
    <property type="entry name" value="LytTR"/>
    <property type="match status" value="1"/>
</dbReference>
<dbReference type="Pfam" id="PF00072">
    <property type="entry name" value="Response_reg"/>
    <property type="match status" value="1"/>
</dbReference>
<gene>
    <name evidence="4" type="ORF">OL497_10340</name>
</gene>
<organism evidence="4 5">
    <name type="scientific">Chitinophaga nivalis</name>
    <dbReference type="NCBI Taxonomy" id="2991709"/>
    <lineage>
        <taxon>Bacteria</taxon>
        <taxon>Pseudomonadati</taxon>
        <taxon>Bacteroidota</taxon>
        <taxon>Chitinophagia</taxon>
        <taxon>Chitinophagales</taxon>
        <taxon>Chitinophagaceae</taxon>
        <taxon>Chitinophaga</taxon>
    </lineage>
</organism>
<dbReference type="InterPro" id="IPR046947">
    <property type="entry name" value="LytR-like"/>
</dbReference>
<evidence type="ECO:0000256" key="1">
    <source>
        <dbReference type="PROSITE-ProRule" id="PRU00169"/>
    </source>
</evidence>
<keyword evidence="4" id="KW-0238">DNA-binding</keyword>
<dbReference type="PROSITE" id="PS50110">
    <property type="entry name" value="RESPONSE_REGULATORY"/>
    <property type="match status" value="1"/>
</dbReference>
<dbReference type="PANTHER" id="PTHR37299:SF1">
    <property type="entry name" value="STAGE 0 SPORULATION PROTEIN A HOMOLOG"/>
    <property type="match status" value="1"/>
</dbReference>
<dbReference type="Gene3D" id="2.40.50.1020">
    <property type="entry name" value="LytTr DNA-binding domain"/>
    <property type="match status" value="1"/>
</dbReference>
<dbReference type="SMART" id="SM00850">
    <property type="entry name" value="LytTR"/>
    <property type="match status" value="1"/>
</dbReference>
<feature type="modified residue" description="4-aspartylphosphate" evidence="1">
    <location>
        <position position="53"/>
    </location>
</feature>
<evidence type="ECO:0000313" key="5">
    <source>
        <dbReference type="Proteomes" id="UP001207742"/>
    </source>
</evidence>
<feature type="domain" description="HTH LytTR-type" evidence="3">
    <location>
        <begin position="129"/>
        <end position="227"/>
    </location>
</feature>
<protein>
    <submittedName>
        <fullName evidence="4">LytTR family DNA-binding domain-containing protein</fullName>
    </submittedName>
</protein>
<keyword evidence="5" id="KW-1185">Reference proteome</keyword>
<dbReference type="GO" id="GO:0003677">
    <property type="term" value="F:DNA binding"/>
    <property type="evidence" value="ECO:0007669"/>
    <property type="project" value="UniProtKB-KW"/>
</dbReference>
<dbReference type="RefSeq" id="WP_264729820.1">
    <property type="nucleotide sequence ID" value="NZ_JAPDNR010000001.1"/>
</dbReference>
<evidence type="ECO:0000313" key="4">
    <source>
        <dbReference type="EMBL" id="MCW3484294.1"/>
    </source>
</evidence>
<dbReference type="Gene3D" id="3.40.50.2300">
    <property type="match status" value="1"/>
</dbReference>